<organism evidence="1">
    <name type="scientific">uncultured Rubrobacteraceae bacterium</name>
    <dbReference type="NCBI Taxonomy" id="349277"/>
    <lineage>
        <taxon>Bacteria</taxon>
        <taxon>Bacillati</taxon>
        <taxon>Actinomycetota</taxon>
        <taxon>Rubrobacteria</taxon>
        <taxon>Rubrobacterales</taxon>
        <taxon>Rubrobacteraceae</taxon>
        <taxon>environmental samples</taxon>
    </lineage>
</organism>
<dbReference type="AlphaFoldDB" id="A0A6J4NEP3"/>
<name>A0A6J4NEP3_9ACTN</name>
<protein>
    <submittedName>
        <fullName evidence="1">Uncharacterized protein</fullName>
    </submittedName>
</protein>
<accession>A0A6J4NEP3</accession>
<evidence type="ECO:0000313" key="1">
    <source>
        <dbReference type="EMBL" id="CAA9382417.1"/>
    </source>
</evidence>
<proteinExistence type="predicted"/>
<gene>
    <name evidence="1" type="ORF">AVDCRST_MAG22-71</name>
</gene>
<dbReference type="EMBL" id="CADCUV010000004">
    <property type="protein sequence ID" value="CAA9382417.1"/>
    <property type="molecule type" value="Genomic_DNA"/>
</dbReference>
<sequence length="41" mass="4371">MMLKISRLLAPPIHPRVPTGVVLPSQRLITRAGRGVALPSA</sequence>
<reference evidence="1" key="1">
    <citation type="submission" date="2020-02" db="EMBL/GenBank/DDBJ databases">
        <authorList>
            <person name="Meier V. D."/>
        </authorList>
    </citation>
    <scope>NUCLEOTIDE SEQUENCE</scope>
    <source>
        <strain evidence="1">AVDCRST_MAG22</strain>
    </source>
</reference>